<organism evidence="2 3">
    <name type="scientific">Hydra vulgaris</name>
    <name type="common">Hydra</name>
    <name type="synonym">Hydra attenuata</name>
    <dbReference type="NCBI Taxonomy" id="6087"/>
    <lineage>
        <taxon>Eukaryota</taxon>
        <taxon>Metazoa</taxon>
        <taxon>Cnidaria</taxon>
        <taxon>Hydrozoa</taxon>
        <taxon>Hydroidolina</taxon>
        <taxon>Anthoathecata</taxon>
        <taxon>Aplanulata</taxon>
        <taxon>Hydridae</taxon>
        <taxon>Hydra</taxon>
    </lineage>
</organism>
<name>A0ABM4B690_HYDVU</name>
<evidence type="ECO:0000256" key="1">
    <source>
        <dbReference type="SAM" id="Phobius"/>
    </source>
</evidence>
<accession>A0ABM4B690</accession>
<keyword evidence="2" id="KW-1185">Reference proteome</keyword>
<keyword evidence="1" id="KW-0812">Transmembrane</keyword>
<evidence type="ECO:0000313" key="2">
    <source>
        <dbReference type="Proteomes" id="UP001652625"/>
    </source>
</evidence>
<reference evidence="2" key="1">
    <citation type="submission" date="2025-05" db="UniProtKB">
        <authorList>
            <consortium name="RefSeq"/>
        </authorList>
    </citation>
    <scope>NUCLEOTIDE SEQUENCE [LARGE SCALE GENOMIC DNA]</scope>
</reference>
<sequence length="375" mass="44574">MKNILFKYLTFRPVIKYFYYLIFFMLVFLFAMVAKDVFDVDVYLFGKATIKHKWWFNRLSNSPTNESEDSDTKFETKCVSNYFNQTLLIIAFGATSEYESIPLFEMLYKKAFLNRIYCGSVPLNNQTEINVKVLDTKHGAFLYDCLTEVMKTHTNFTGYLFIGEEILLNYWNMIEFDLGRIWEDENTIVGPNLYEQTFNLWEWWESPWGVRAVEKVYEYLIELNYYENRRSKLTQGNWIPDWDAGQALNAWLWNGSGEFSCYWTNKSVVYIPRTFSDLFLNISKHFRHSGVRHGIAIPTLIRLMTLQENNIKLTSTEVNQRNSDDFLKNRDVLTKASQQTHIISINCERKERRFILNDLRLKEYAVGKFLEYSQC</sequence>
<keyword evidence="1" id="KW-1133">Transmembrane helix</keyword>
<reference evidence="3" key="2">
    <citation type="submission" date="2025-08" db="UniProtKB">
        <authorList>
            <consortium name="RefSeq"/>
        </authorList>
    </citation>
    <scope>IDENTIFICATION</scope>
</reference>
<dbReference type="RefSeq" id="XP_065644361.1">
    <property type="nucleotide sequence ID" value="XM_065788289.1"/>
</dbReference>
<gene>
    <name evidence="3" type="primary">LOC100205841</name>
</gene>
<dbReference type="InterPro" id="IPR005049">
    <property type="entry name" value="STL-like"/>
</dbReference>
<feature type="transmembrane region" description="Helical" evidence="1">
    <location>
        <begin position="17"/>
        <end position="34"/>
    </location>
</feature>
<proteinExistence type="predicted"/>
<dbReference type="PANTHER" id="PTHR31362:SF0">
    <property type="entry name" value="EXOSTOSIN DOMAIN-CONTAINING PROTEIN-RELATED"/>
    <property type="match status" value="1"/>
</dbReference>
<keyword evidence="1" id="KW-0472">Membrane</keyword>
<evidence type="ECO:0000313" key="3">
    <source>
        <dbReference type="RefSeq" id="XP_065644361.1"/>
    </source>
</evidence>
<protein>
    <submittedName>
        <fullName evidence="3">Uncharacterized protein LOC100205841</fullName>
    </submittedName>
</protein>
<dbReference type="GeneID" id="100205841"/>
<dbReference type="PANTHER" id="PTHR31362">
    <property type="entry name" value="GLYCOSYLTRANSFERASE STELLO1-RELATED"/>
    <property type="match status" value="1"/>
</dbReference>
<dbReference type="Proteomes" id="UP001652625">
    <property type="component" value="Chromosome 01"/>
</dbReference>